<feature type="region of interest" description="Disordered" evidence="1">
    <location>
        <begin position="82"/>
        <end position="111"/>
    </location>
</feature>
<feature type="domain" description="DEP" evidence="2">
    <location>
        <begin position="140"/>
        <end position="214"/>
    </location>
</feature>
<reference evidence="3" key="1">
    <citation type="submission" date="2021-01" db="EMBL/GenBank/DDBJ databases">
        <authorList>
            <person name="Corre E."/>
            <person name="Pelletier E."/>
            <person name="Niang G."/>
            <person name="Scheremetjew M."/>
            <person name="Finn R."/>
            <person name="Kale V."/>
            <person name="Holt S."/>
            <person name="Cochrane G."/>
            <person name="Meng A."/>
            <person name="Brown T."/>
            <person name="Cohen L."/>
        </authorList>
    </citation>
    <scope>NUCLEOTIDE SEQUENCE</scope>
    <source>
        <strain evidence="3">CCMP722</strain>
    </source>
</reference>
<evidence type="ECO:0000256" key="1">
    <source>
        <dbReference type="SAM" id="MobiDB-lite"/>
    </source>
</evidence>
<dbReference type="Gene3D" id="1.10.10.10">
    <property type="entry name" value="Winged helix-like DNA-binding domain superfamily/Winged helix DNA-binding domain"/>
    <property type="match status" value="2"/>
</dbReference>
<dbReference type="Pfam" id="PF00610">
    <property type="entry name" value="DEP"/>
    <property type="match status" value="2"/>
</dbReference>
<evidence type="ECO:0000259" key="2">
    <source>
        <dbReference type="PROSITE" id="PS50186"/>
    </source>
</evidence>
<feature type="domain" description="DEP" evidence="2">
    <location>
        <begin position="1"/>
        <end position="75"/>
    </location>
</feature>
<protein>
    <recommendedName>
        <fullName evidence="2">DEP domain-containing protein</fullName>
    </recommendedName>
</protein>
<dbReference type="InterPro" id="IPR000591">
    <property type="entry name" value="DEP_dom"/>
</dbReference>
<accession>A0A7S0N715</accession>
<dbReference type="PROSITE" id="PS50186">
    <property type="entry name" value="DEP"/>
    <property type="match status" value="2"/>
</dbReference>
<dbReference type="GO" id="GO:0023051">
    <property type="term" value="P:regulation of signaling"/>
    <property type="evidence" value="ECO:0007669"/>
    <property type="project" value="TreeGrafter"/>
</dbReference>
<organism evidence="3">
    <name type="scientific">Pyramimonas obovata</name>
    <dbReference type="NCBI Taxonomy" id="1411642"/>
    <lineage>
        <taxon>Eukaryota</taxon>
        <taxon>Viridiplantae</taxon>
        <taxon>Chlorophyta</taxon>
        <taxon>Pyramimonadophyceae</taxon>
        <taxon>Pyramimonadales</taxon>
        <taxon>Pyramimonadaceae</taxon>
        <taxon>Pyramimonas</taxon>
        <taxon>Pyramimonas incertae sedis</taxon>
    </lineage>
</organism>
<dbReference type="AlphaFoldDB" id="A0A7S0N715"/>
<dbReference type="InterPro" id="IPR051832">
    <property type="entry name" value="mTOR-Rac_regulators"/>
</dbReference>
<dbReference type="GO" id="GO:0035556">
    <property type="term" value="P:intracellular signal transduction"/>
    <property type="evidence" value="ECO:0007669"/>
    <property type="project" value="InterPro"/>
</dbReference>
<dbReference type="PANTHER" id="PTHR22829:SF16">
    <property type="entry name" value="PH DOMAIN-CONTAINING PROTEIN"/>
    <property type="match status" value="1"/>
</dbReference>
<dbReference type="InterPro" id="IPR036388">
    <property type="entry name" value="WH-like_DNA-bd_sf"/>
</dbReference>
<proteinExistence type="predicted"/>
<name>A0A7S0N715_9CHLO</name>
<dbReference type="InterPro" id="IPR036390">
    <property type="entry name" value="WH_DNA-bd_sf"/>
</dbReference>
<sequence length="229" mass="25084">MARGVEVADRTHHLNTYDQCFVGSDAVAWLVRAGEAESAEAAVALGRKMLKERIIYHVLNEHDFQDARFFYRFHPALRAEAEGGASTNEAGAESQHGASSASLDGKDLQDGEGKRSFQLATADDAGALSDAELVERAQRMAAGVAAGDHAYRFKTYEECFVGSDAVAWLVRAGEAASEEAAIALGNRMLKAGLMYHVLDEHNFENAHLFYRFHLDRSQPKQLGRKITPT</sequence>
<dbReference type="SMART" id="SM00049">
    <property type="entry name" value="DEP"/>
    <property type="match status" value="2"/>
</dbReference>
<dbReference type="PANTHER" id="PTHR22829">
    <property type="entry name" value="DEP DOMAIN PROTEIN"/>
    <property type="match status" value="1"/>
</dbReference>
<dbReference type="SUPFAM" id="SSF46785">
    <property type="entry name" value="Winged helix' DNA-binding domain"/>
    <property type="match status" value="2"/>
</dbReference>
<evidence type="ECO:0000313" key="3">
    <source>
        <dbReference type="EMBL" id="CAD8662039.1"/>
    </source>
</evidence>
<dbReference type="CDD" id="cd04371">
    <property type="entry name" value="DEP"/>
    <property type="match status" value="2"/>
</dbReference>
<gene>
    <name evidence="3" type="ORF">POBO1169_LOCUS7051</name>
</gene>
<dbReference type="EMBL" id="HBFA01013540">
    <property type="protein sequence ID" value="CAD8662039.1"/>
    <property type="molecule type" value="Transcribed_RNA"/>
</dbReference>